<evidence type="ECO:0000256" key="2">
    <source>
        <dbReference type="ARBA" id="ARBA00023015"/>
    </source>
</evidence>
<gene>
    <name evidence="8" type="ORF">SAPIO_CDS6892</name>
</gene>
<dbReference type="KEGG" id="sapo:SAPIO_CDS6892"/>
<evidence type="ECO:0000256" key="5">
    <source>
        <dbReference type="ARBA" id="ARBA00023242"/>
    </source>
</evidence>
<evidence type="ECO:0000313" key="8">
    <source>
        <dbReference type="EMBL" id="KEZ41710.1"/>
    </source>
</evidence>
<evidence type="ECO:0000259" key="7">
    <source>
        <dbReference type="SMART" id="SM00906"/>
    </source>
</evidence>
<dbReference type="PANTHER" id="PTHR47171">
    <property type="entry name" value="FARA-RELATED"/>
    <property type="match status" value="1"/>
</dbReference>
<dbReference type="SMART" id="SM00906">
    <property type="entry name" value="Fungal_trans"/>
    <property type="match status" value="1"/>
</dbReference>
<dbReference type="Proteomes" id="UP000028545">
    <property type="component" value="Unassembled WGS sequence"/>
</dbReference>
<dbReference type="GO" id="GO:0008270">
    <property type="term" value="F:zinc ion binding"/>
    <property type="evidence" value="ECO:0007669"/>
    <property type="project" value="InterPro"/>
</dbReference>
<feature type="region of interest" description="Disordered" evidence="6">
    <location>
        <begin position="1"/>
        <end position="42"/>
    </location>
</feature>
<proteinExistence type="predicted"/>
<evidence type="ECO:0000256" key="3">
    <source>
        <dbReference type="ARBA" id="ARBA00023125"/>
    </source>
</evidence>
<dbReference type="CDD" id="cd12148">
    <property type="entry name" value="fungal_TF_MHR"/>
    <property type="match status" value="1"/>
</dbReference>
<keyword evidence="1" id="KW-0862">Zinc</keyword>
<name>A0A084G2Z8_PSEDA</name>
<dbReference type="Pfam" id="PF04082">
    <property type="entry name" value="Fungal_trans"/>
    <property type="match status" value="1"/>
</dbReference>
<dbReference type="InterPro" id="IPR007219">
    <property type="entry name" value="XnlR_reg_dom"/>
</dbReference>
<evidence type="ECO:0000256" key="4">
    <source>
        <dbReference type="ARBA" id="ARBA00023163"/>
    </source>
</evidence>
<protein>
    <recommendedName>
        <fullName evidence="7">Xylanolytic transcriptional activator regulatory domain-containing protein</fullName>
    </recommendedName>
</protein>
<dbReference type="GO" id="GO:0003677">
    <property type="term" value="F:DNA binding"/>
    <property type="evidence" value="ECO:0007669"/>
    <property type="project" value="UniProtKB-KW"/>
</dbReference>
<keyword evidence="3" id="KW-0238">DNA-binding</keyword>
<dbReference type="GO" id="GO:0006351">
    <property type="term" value="P:DNA-templated transcription"/>
    <property type="evidence" value="ECO:0007669"/>
    <property type="project" value="InterPro"/>
</dbReference>
<keyword evidence="4" id="KW-0804">Transcription</keyword>
<dbReference type="InterPro" id="IPR052073">
    <property type="entry name" value="Amide_Lactam_Regulators"/>
</dbReference>
<dbReference type="VEuPathDB" id="FungiDB:SAPIO_CDS6892"/>
<dbReference type="PANTHER" id="PTHR47171:SF2">
    <property type="entry name" value="TRANSCRIPTION FACTOR, PUTATIVE-RELATED"/>
    <property type="match status" value="1"/>
</dbReference>
<evidence type="ECO:0000256" key="1">
    <source>
        <dbReference type="ARBA" id="ARBA00022833"/>
    </source>
</evidence>
<feature type="domain" description="Xylanolytic transcriptional activator regulatory" evidence="7">
    <location>
        <begin position="201"/>
        <end position="269"/>
    </location>
</feature>
<feature type="compositionally biased region" description="Polar residues" evidence="6">
    <location>
        <begin position="21"/>
        <end position="38"/>
    </location>
</feature>
<keyword evidence="5" id="KW-0539">Nucleus</keyword>
<evidence type="ECO:0000256" key="6">
    <source>
        <dbReference type="SAM" id="MobiDB-lite"/>
    </source>
</evidence>
<organism evidence="8 9">
    <name type="scientific">Pseudallescheria apiosperma</name>
    <name type="common">Scedosporium apiospermum</name>
    <dbReference type="NCBI Taxonomy" id="563466"/>
    <lineage>
        <taxon>Eukaryota</taxon>
        <taxon>Fungi</taxon>
        <taxon>Dikarya</taxon>
        <taxon>Ascomycota</taxon>
        <taxon>Pezizomycotina</taxon>
        <taxon>Sordariomycetes</taxon>
        <taxon>Hypocreomycetidae</taxon>
        <taxon>Microascales</taxon>
        <taxon>Microascaceae</taxon>
        <taxon>Scedosporium</taxon>
    </lineage>
</organism>
<dbReference type="HOGENOM" id="CLU_007427_2_0_1"/>
<keyword evidence="2" id="KW-0805">Transcription regulation</keyword>
<dbReference type="AlphaFoldDB" id="A0A084G2Z8"/>
<accession>A0A084G2Z8</accession>
<dbReference type="GeneID" id="27725964"/>
<feature type="compositionally biased region" description="Acidic residues" evidence="6">
    <location>
        <begin position="1"/>
        <end position="10"/>
    </location>
</feature>
<dbReference type="EMBL" id="JOWA01000108">
    <property type="protein sequence ID" value="KEZ41710.1"/>
    <property type="molecule type" value="Genomic_DNA"/>
</dbReference>
<keyword evidence="9" id="KW-1185">Reference proteome</keyword>
<evidence type="ECO:0000313" key="9">
    <source>
        <dbReference type="Proteomes" id="UP000028545"/>
    </source>
</evidence>
<dbReference type="RefSeq" id="XP_016641509.1">
    <property type="nucleotide sequence ID" value="XM_016788872.1"/>
</dbReference>
<dbReference type="OMA" id="WWTLYAR"/>
<sequence length="570" mass="63585">MPADRIEEEGGTISHMINLDDSPQPSYPSQDQESQQVSPPEINEPEQAYVGRTEVLGNVTFDESLVRGNHEQHDTPSSFPLLDSQVLTMHKALDLPEPTTRRELVDHFMESCWPWTPVVDAAWLGDTAGRPTSPLLLQAVFLAGSRVATEEATAASGDFFRKAKVLFFHQHEPRPLMSVVAAIVLQWWSPTGPEQVSHSNSGFWVHIAVGLAYQIGLHKEPKKGPSSALRRRIWWSLVCRDILISVGVGRPRTINLEDSDVLPPSIADFPRPDAQARLFVAYVEICQILGDVVQDRRRGWLSLAKKEIYEALLYRWTRELSSDLRLVLEKDTKVRNVYDVGSRQLHVVYFVVLIILSSSDGSKAPATASMVAASFIAGIHSEFTEHADIRRLGPIFAFYLLTAALSLLPALKYASLAESAMQDFTSIYEVLWRLSKKWGSAKGLLNPLLAAKRSAEAQPRLHSAPAPMTVTMRPLFHELGSSGLCRVWDMCCPASADTSANFPDEQRAAGNMTNEMAPSAPETPHAPRNDFLDELTDEIEGYSALHQWQLDLNQYWNELMDSWTFSGAFI</sequence>
<comment type="caution">
    <text evidence="8">The sequence shown here is derived from an EMBL/GenBank/DDBJ whole genome shotgun (WGS) entry which is preliminary data.</text>
</comment>
<reference evidence="8 9" key="1">
    <citation type="journal article" date="2014" name="Genome Announc.">
        <title>Draft genome sequence of the pathogenic fungus Scedosporium apiospermum.</title>
        <authorList>
            <person name="Vandeputte P."/>
            <person name="Ghamrawi S."/>
            <person name="Rechenmann M."/>
            <person name="Iltis A."/>
            <person name="Giraud S."/>
            <person name="Fleury M."/>
            <person name="Thornton C."/>
            <person name="Delhaes L."/>
            <person name="Meyer W."/>
            <person name="Papon N."/>
            <person name="Bouchara J.P."/>
        </authorList>
    </citation>
    <scope>NUCLEOTIDE SEQUENCE [LARGE SCALE GENOMIC DNA]</scope>
    <source>
        <strain evidence="8 9">IHEM 14462</strain>
    </source>
</reference>
<dbReference type="OrthoDB" id="10251155at2759"/>